<dbReference type="SUPFAM" id="SSF141694">
    <property type="entry name" value="AF2212/PG0164-like"/>
    <property type="match status" value="1"/>
</dbReference>
<dbReference type="InterPro" id="IPR037079">
    <property type="entry name" value="AF2212/PG0164-like_sf"/>
</dbReference>
<dbReference type="Gene3D" id="2.40.30.100">
    <property type="entry name" value="AF2212/PG0164-like"/>
    <property type="match status" value="1"/>
</dbReference>
<evidence type="ECO:0000313" key="2">
    <source>
        <dbReference type="Proteomes" id="UP000070433"/>
    </source>
</evidence>
<organism evidence="1 2">
    <name type="scientific">Ramlibacter tataouinensis</name>
    <dbReference type="NCBI Taxonomy" id="94132"/>
    <lineage>
        <taxon>Bacteria</taxon>
        <taxon>Pseudomonadati</taxon>
        <taxon>Pseudomonadota</taxon>
        <taxon>Betaproteobacteria</taxon>
        <taxon>Burkholderiales</taxon>
        <taxon>Comamonadaceae</taxon>
        <taxon>Ramlibacter</taxon>
    </lineage>
</organism>
<dbReference type="InterPro" id="IPR015018">
    <property type="entry name" value="DUF1905"/>
</dbReference>
<sequence>MKFTCKVIPSGNATAVEIPKAAVEALGAGARPPISVSINGHTWRTRIALMRGQCLVGISAANRAAAGIASGETVDVILELDDVPREVTEPPDLKEALDADPSLRAAFTRLAFGLKQKHIRSLVDAKTPETRQRRLAKLAKQLQQGTT</sequence>
<dbReference type="Pfam" id="PF08922">
    <property type="entry name" value="DUF1905"/>
    <property type="match status" value="1"/>
</dbReference>
<dbReference type="Pfam" id="PF13376">
    <property type="entry name" value="OmdA"/>
    <property type="match status" value="1"/>
</dbReference>
<protein>
    <recommendedName>
        <fullName evidence="3">DUF1905 domain-containing protein</fullName>
    </recommendedName>
</protein>
<accession>A0A127JWV0</accession>
<gene>
    <name evidence="1" type="ORF">UC35_17780</name>
</gene>
<dbReference type="OrthoDB" id="9796999at2"/>
<dbReference type="AlphaFoldDB" id="A0A127JWV0"/>
<dbReference type="RefSeq" id="WP_061502035.1">
    <property type="nucleotide sequence ID" value="NZ_CP010951.1"/>
</dbReference>
<dbReference type="EMBL" id="CP010951">
    <property type="protein sequence ID" value="AMO24359.1"/>
    <property type="molecule type" value="Genomic_DNA"/>
</dbReference>
<name>A0A127JWV0_9BURK</name>
<reference evidence="1 2" key="1">
    <citation type="journal article" date="2014" name="Int. J. Syst. Evol. Microbiol.">
        <title>Ramlibacter solisilvae sp. nov., isolated from forest soil, and emended description of the genus Ramlibacter.</title>
        <authorList>
            <person name="Lee H.J."/>
            <person name="Lee S.H."/>
            <person name="Lee S.S."/>
            <person name="Lee J.S."/>
            <person name="Kim Y."/>
            <person name="Kim S.C."/>
            <person name="Jeon C.O."/>
        </authorList>
    </citation>
    <scope>NUCLEOTIDE SEQUENCE [LARGE SCALE GENOMIC DNA]</scope>
    <source>
        <strain evidence="1 2">5-10</strain>
    </source>
</reference>
<evidence type="ECO:0008006" key="3">
    <source>
        <dbReference type="Google" id="ProtNLM"/>
    </source>
</evidence>
<keyword evidence="2" id="KW-1185">Reference proteome</keyword>
<evidence type="ECO:0000313" key="1">
    <source>
        <dbReference type="EMBL" id="AMO24359.1"/>
    </source>
</evidence>
<proteinExistence type="predicted"/>
<dbReference type="Proteomes" id="UP000070433">
    <property type="component" value="Chromosome"/>
</dbReference>